<dbReference type="InterPro" id="IPR017937">
    <property type="entry name" value="Thioredoxin_CS"/>
</dbReference>
<dbReference type="PROSITE" id="PS00194">
    <property type="entry name" value="THIOREDOXIN_1"/>
    <property type="match status" value="1"/>
</dbReference>
<dbReference type="AlphaFoldDB" id="A0A5J4R5J2"/>
<dbReference type="InterPro" id="IPR036249">
    <property type="entry name" value="Thioredoxin-like_sf"/>
</dbReference>
<reference evidence="6" key="1">
    <citation type="submission" date="2019-03" db="EMBL/GenBank/DDBJ databases">
        <title>Single cell metagenomics reveals metabolic interactions within the superorganism composed of flagellate Streblomastix strix and complex community of Bacteroidetes bacteria on its surface.</title>
        <authorList>
            <person name="Treitli S.C."/>
            <person name="Kolisko M."/>
            <person name="Husnik F."/>
            <person name="Keeling P."/>
            <person name="Hampl V."/>
        </authorList>
    </citation>
    <scope>NUCLEOTIDE SEQUENCE</scope>
    <source>
        <strain evidence="6">STM</strain>
    </source>
</reference>
<evidence type="ECO:0000256" key="3">
    <source>
        <dbReference type="ARBA" id="ARBA00023157"/>
    </source>
</evidence>
<gene>
    <name evidence="6" type="ORF">EZS27_022175</name>
</gene>
<dbReference type="PANTHER" id="PTHR42852:SF6">
    <property type="entry name" value="THIOL:DISULFIDE INTERCHANGE PROTEIN DSBE"/>
    <property type="match status" value="1"/>
</dbReference>
<proteinExistence type="predicted"/>
<sequence length="331" mass="37769">MRNLLVWVIVVFTAFFCGKKKDELFIRGTVGEIASGKVYLQKFENKMFQLIDSAEIKDGKFSISKTDVQLPEIYGLSLSSNPLDGQLFVFLDQKPVTIRLDSSSYYSNSVVTGSELQDLFSEYRKQKQVHVDEFIKAHPKSLVSAYVLYRDFSYQLSREEILSNIQLLDPALWDTQYVKVLKDLTATLEIVGIGKPAPDFTENDTEGNPVKFSEYLGKGYVLIDFWASWCGPCRMENPYVVQAYNKYKNKGFTIFSVSLDKNKEAWLKGIEEDGLTWTHVSDLLFWNSKPAKLYGIRAIPANYLIDKNGIIVAKNLRGKELDKLLGELLKK</sequence>
<dbReference type="GO" id="GO:0017004">
    <property type="term" value="P:cytochrome complex assembly"/>
    <property type="evidence" value="ECO:0007669"/>
    <property type="project" value="UniProtKB-KW"/>
</dbReference>
<keyword evidence="3" id="KW-1015">Disulfide bond</keyword>
<name>A0A5J4R5J2_9ZZZZ</name>
<feature type="domain" description="Thioredoxin" evidence="5">
    <location>
        <begin position="191"/>
        <end position="331"/>
    </location>
</feature>
<evidence type="ECO:0000256" key="2">
    <source>
        <dbReference type="ARBA" id="ARBA00022748"/>
    </source>
</evidence>
<dbReference type="GO" id="GO:0016209">
    <property type="term" value="F:antioxidant activity"/>
    <property type="evidence" value="ECO:0007669"/>
    <property type="project" value="InterPro"/>
</dbReference>
<dbReference type="PANTHER" id="PTHR42852">
    <property type="entry name" value="THIOL:DISULFIDE INTERCHANGE PROTEIN DSBE"/>
    <property type="match status" value="1"/>
</dbReference>
<dbReference type="InterPro" id="IPR000866">
    <property type="entry name" value="AhpC/TSA"/>
</dbReference>
<dbReference type="InterPro" id="IPR025380">
    <property type="entry name" value="DUF4369"/>
</dbReference>
<dbReference type="PROSITE" id="PS51352">
    <property type="entry name" value="THIOREDOXIN_2"/>
    <property type="match status" value="1"/>
</dbReference>
<dbReference type="CDD" id="cd02966">
    <property type="entry name" value="TlpA_like_family"/>
    <property type="match status" value="1"/>
</dbReference>
<dbReference type="InterPro" id="IPR050553">
    <property type="entry name" value="Thioredoxin_ResA/DsbE_sf"/>
</dbReference>
<evidence type="ECO:0000259" key="5">
    <source>
        <dbReference type="PROSITE" id="PS51352"/>
    </source>
</evidence>
<evidence type="ECO:0000313" key="6">
    <source>
        <dbReference type="EMBL" id="KAA6328982.1"/>
    </source>
</evidence>
<dbReference type="InterPro" id="IPR013766">
    <property type="entry name" value="Thioredoxin_domain"/>
</dbReference>
<evidence type="ECO:0000256" key="4">
    <source>
        <dbReference type="ARBA" id="ARBA00023284"/>
    </source>
</evidence>
<dbReference type="GO" id="GO:0030313">
    <property type="term" value="C:cell envelope"/>
    <property type="evidence" value="ECO:0007669"/>
    <property type="project" value="UniProtKB-SubCell"/>
</dbReference>
<evidence type="ECO:0000256" key="1">
    <source>
        <dbReference type="ARBA" id="ARBA00004196"/>
    </source>
</evidence>
<dbReference type="SUPFAM" id="SSF52833">
    <property type="entry name" value="Thioredoxin-like"/>
    <property type="match status" value="1"/>
</dbReference>
<dbReference type="Gene3D" id="3.40.30.10">
    <property type="entry name" value="Glutaredoxin"/>
    <property type="match status" value="1"/>
</dbReference>
<organism evidence="6">
    <name type="scientific">termite gut metagenome</name>
    <dbReference type="NCBI Taxonomy" id="433724"/>
    <lineage>
        <taxon>unclassified sequences</taxon>
        <taxon>metagenomes</taxon>
        <taxon>organismal metagenomes</taxon>
    </lineage>
</organism>
<accession>A0A5J4R5J2</accession>
<dbReference type="GO" id="GO:0016491">
    <property type="term" value="F:oxidoreductase activity"/>
    <property type="evidence" value="ECO:0007669"/>
    <property type="project" value="InterPro"/>
</dbReference>
<dbReference type="EMBL" id="SNRY01001722">
    <property type="protein sequence ID" value="KAA6328982.1"/>
    <property type="molecule type" value="Genomic_DNA"/>
</dbReference>
<comment type="caution">
    <text evidence="6">The sequence shown here is derived from an EMBL/GenBank/DDBJ whole genome shotgun (WGS) entry which is preliminary data.</text>
</comment>
<protein>
    <submittedName>
        <fullName evidence="6">Thiol-disulfide oxidoreductase ResA</fullName>
    </submittedName>
</protein>
<dbReference type="Pfam" id="PF00578">
    <property type="entry name" value="AhpC-TSA"/>
    <property type="match status" value="1"/>
</dbReference>
<dbReference type="Pfam" id="PF14289">
    <property type="entry name" value="DUF4369"/>
    <property type="match status" value="1"/>
</dbReference>
<keyword evidence="4" id="KW-0676">Redox-active center</keyword>
<keyword evidence="2" id="KW-0201">Cytochrome c-type biogenesis</keyword>
<comment type="subcellular location">
    <subcellularLocation>
        <location evidence="1">Cell envelope</location>
    </subcellularLocation>
</comment>